<dbReference type="GO" id="GO:0004400">
    <property type="term" value="F:histidinol-phosphate transaminase activity"/>
    <property type="evidence" value="ECO:0007669"/>
    <property type="project" value="UniProtKB-UniRule"/>
</dbReference>
<dbReference type="GO" id="GO:0000105">
    <property type="term" value="P:L-histidine biosynthetic process"/>
    <property type="evidence" value="ECO:0007669"/>
    <property type="project" value="UniProtKB-UniRule"/>
</dbReference>
<proteinExistence type="inferred from homology"/>
<dbReference type="Gene3D" id="3.90.1150.10">
    <property type="entry name" value="Aspartate Aminotransferase, domain 1"/>
    <property type="match status" value="1"/>
</dbReference>
<dbReference type="SUPFAM" id="SSF53383">
    <property type="entry name" value="PLP-dependent transferases"/>
    <property type="match status" value="1"/>
</dbReference>
<comment type="similarity">
    <text evidence="6">Belongs to the class-II pyridoxal-phosphate-dependent aminotransferase family. Histidinol-phosphate aminotransferase subfamily.</text>
</comment>
<keyword evidence="3 6" id="KW-0032">Aminotransferase</keyword>
<evidence type="ECO:0000256" key="2">
    <source>
        <dbReference type="ARBA" id="ARBA00011738"/>
    </source>
</evidence>
<evidence type="ECO:0000313" key="9">
    <source>
        <dbReference type="Proteomes" id="UP000184196"/>
    </source>
</evidence>
<gene>
    <name evidence="6" type="primary">hisC</name>
    <name evidence="8" type="ORF">SAMN02745218_01525</name>
</gene>
<comment type="pathway">
    <text evidence="6">Amino-acid biosynthesis; L-histidine biosynthesis; L-histidine from 5-phospho-alpha-D-ribose 1-diphosphate: step 7/9.</text>
</comment>
<dbReference type="InterPro" id="IPR004839">
    <property type="entry name" value="Aminotransferase_I/II_large"/>
</dbReference>
<accession>A0A1M4Z7G9</accession>
<name>A0A1M4Z7G9_9FIRM</name>
<dbReference type="OrthoDB" id="9813612at2"/>
<reference evidence="9" key="1">
    <citation type="submission" date="2016-11" db="EMBL/GenBank/DDBJ databases">
        <authorList>
            <person name="Varghese N."/>
            <person name="Submissions S."/>
        </authorList>
    </citation>
    <scope>NUCLEOTIDE SEQUENCE [LARGE SCALE GENOMIC DNA]</scope>
    <source>
        <strain evidence="9">DSM 11792</strain>
    </source>
</reference>
<comment type="cofactor">
    <cofactor evidence="1 6">
        <name>pyridoxal 5'-phosphate</name>
        <dbReference type="ChEBI" id="CHEBI:597326"/>
    </cofactor>
</comment>
<evidence type="ECO:0000313" key="8">
    <source>
        <dbReference type="EMBL" id="SHF13945.1"/>
    </source>
</evidence>
<sequence length="370" mass="40895">MKPELLAARRTAAVQAFPEEIPDLPLEELRARLGRERVYKLSFNENPYGPSPAAVRAVQEAAASMHRYPDSYGRALCQELADFYRLSPEQILLANGADEIINLVALAFLDPGDEVIIPSPTFGSYAAAAHLAGAVPVTVPLNDYRIDLEKVAAAVTEKTKLIFICNPNNPTGTAFPASELLPFMRRLPERVLVTVDEAYNEYTDDPAGYTAIPFLGAEPRLLVMRTFSKIYGLAAARVGYLLAHAGLVARVHRVRPPFNAGVLGQAAALAAFRDRTYVETMRRYNREQRQWLTEQLSACGWKVVPSQSNFLLVDTGEDGRGVFDYLVERGIIVRPGHGFNLPTCLRITVGRPEENRALVEALMAKNSRRS</sequence>
<dbReference type="Gene3D" id="3.40.640.10">
    <property type="entry name" value="Type I PLP-dependent aspartate aminotransferase-like (Major domain)"/>
    <property type="match status" value="1"/>
</dbReference>
<dbReference type="RefSeq" id="WP_073164736.1">
    <property type="nucleotide sequence ID" value="NZ_FQUW01000016.1"/>
</dbReference>
<evidence type="ECO:0000256" key="5">
    <source>
        <dbReference type="ARBA" id="ARBA00022898"/>
    </source>
</evidence>
<organism evidence="8 9">
    <name type="scientific">Desulfofundulus australicus DSM 11792</name>
    <dbReference type="NCBI Taxonomy" id="1121425"/>
    <lineage>
        <taxon>Bacteria</taxon>
        <taxon>Bacillati</taxon>
        <taxon>Bacillota</taxon>
        <taxon>Clostridia</taxon>
        <taxon>Eubacteriales</taxon>
        <taxon>Peptococcaceae</taxon>
        <taxon>Desulfofundulus</taxon>
    </lineage>
</organism>
<dbReference type="InterPro" id="IPR015424">
    <property type="entry name" value="PyrdxlP-dep_Trfase"/>
</dbReference>
<evidence type="ECO:0000256" key="1">
    <source>
        <dbReference type="ARBA" id="ARBA00001933"/>
    </source>
</evidence>
<feature type="modified residue" description="N6-(pyridoxal phosphate)lysine" evidence="6">
    <location>
        <position position="229"/>
    </location>
</feature>
<dbReference type="PANTHER" id="PTHR43643">
    <property type="entry name" value="HISTIDINOL-PHOSPHATE AMINOTRANSFERASE 2"/>
    <property type="match status" value="1"/>
</dbReference>
<dbReference type="NCBIfam" id="TIGR01141">
    <property type="entry name" value="hisC"/>
    <property type="match status" value="1"/>
</dbReference>
<keyword evidence="9" id="KW-1185">Reference proteome</keyword>
<dbReference type="InterPro" id="IPR015422">
    <property type="entry name" value="PyrdxlP-dep_Trfase_small"/>
</dbReference>
<evidence type="ECO:0000256" key="4">
    <source>
        <dbReference type="ARBA" id="ARBA00022679"/>
    </source>
</evidence>
<keyword evidence="5 6" id="KW-0663">Pyridoxal phosphate</keyword>
<dbReference type="UniPathway" id="UPA00031">
    <property type="reaction ID" value="UER00012"/>
</dbReference>
<dbReference type="GO" id="GO:0030170">
    <property type="term" value="F:pyridoxal phosphate binding"/>
    <property type="evidence" value="ECO:0007669"/>
    <property type="project" value="InterPro"/>
</dbReference>
<evidence type="ECO:0000259" key="7">
    <source>
        <dbReference type="Pfam" id="PF00155"/>
    </source>
</evidence>
<dbReference type="Pfam" id="PF00155">
    <property type="entry name" value="Aminotran_1_2"/>
    <property type="match status" value="1"/>
</dbReference>
<evidence type="ECO:0000256" key="3">
    <source>
        <dbReference type="ARBA" id="ARBA00022576"/>
    </source>
</evidence>
<keyword evidence="6" id="KW-0368">Histidine biosynthesis</keyword>
<dbReference type="PANTHER" id="PTHR43643:SF3">
    <property type="entry name" value="HISTIDINOL-PHOSPHATE AMINOTRANSFERASE"/>
    <property type="match status" value="1"/>
</dbReference>
<dbReference type="HAMAP" id="MF_01023">
    <property type="entry name" value="HisC_aminotrans_2"/>
    <property type="match status" value="1"/>
</dbReference>
<dbReference type="InterPro" id="IPR050106">
    <property type="entry name" value="HistidinolP_aminotransfase"/>
</dbReference>
<dbReference type="AlphaFoldDB" id="A0A1M4Z7G9"/>
<feature type="domain" description="Aminotransferase class I/classII large" evidence="7">
    <location>
        <begin position="38"/>
        <end position="362"/>
    </location>
</feature>
<dbReference type="InterPro" id="IPR015421">
    <property type="entry name" value="PyrdxlP-dep_Trfase_major"/>
</dbReference>
<comment type="subunit">
    <text evidence="2 6">Homodimer.</text>
</comment>
<dbReference type="InterPro" id="IPR005861">
    <property type="entry name" value="HisP_aminotrans"/>
</dbReference>
<dbReference type="Proteomes" id="UP000184196">
    <property type="component" value="Unassembled WGS sequence"/>
</dbReference>
<comment type="catalytic activity">
    <reaction evidence="6">
        <text>L-histidinol phosphate + 2-oxoglutarate = 3-(imidazol-4-yl)-2-oxopropyl phosphate + L-glutamate</text>
        <dbReference type="Rhea" id="RHEA:23744"/>
        <dbReference type="ChEBI" id="CHEBI:16810"/>
        <dbReference type="ChEBI" id="CHEBI:29985"/>
        <dbReference type="ChEBI" id="CHEBI:57766"/>
        <dbReference type="ChEBI" id="CHEBI:57980"/>
        <dbReference type="EC" id="2.6.1.9"/>
    </reaction>
</comment>
<evidence type="ECO:0000256" key="6">
    <source>
        <dbReference type="HAMAP-Rule" id="MF_01023"/>
    </source>
</evidence>
<keyword evidence="6" id="KW-0028">Amino-acid biosynthesis</keyword>
<dbReference type="EMBL" id="FQUW01000016">
    <property type="protein sequence ID" value="SHF13945.1"/>
    <property type="molecule type" value="Genomic_DNA"/>
</dbReference>
<dbReference type="CDD" id="cd00609">
    <property type="entry name" value="AAT_like"/>
    <property type="match status" value="1"/>
</dbReference>
<keyword evidence="4 6" id="KW-0808">Transferase</keyword>
<dbReference type="EC" id="2.6.1.9" evidence="6"/>
<protein>
    <recommendedName>
        <fullName evidence="6">Histidinol-phosphate aminotransferase</fullName>
        <ecNumber evidence="6">2.6.1.9</ecNumber>
    </recommendedName>
    <alternativeName>
        <fullName evidence="6">Imidazole acetol-phosphate transaminase</fullName>
    </alternativeName>
</protein>